<sequence length="401" mass="45013">MKRKKIILSSVLIIMLSLLVSGCWNRREMNDLAIAVGMGIDKAEDGQYEVLVQVVDPSEVSVRKPSGNRAPVIVYSAKGGTVFQAIRRMTTFTPRKVYFSHLRMFVFGEALAREGISKPLDFLSRDQELRTDFYIVVGRGTTARDILNFYTPLDKIPANKMYQSLEVSDRMWAPTVSVRLDDLITDLTSYGKDAVLTGILIKGDSEEGKKKENVELIESPALLKYSGLGMFSGDKLVGWMNETESKGFSYLTDKLQNTYIQLPCKSGGKAGVEVIRSKTKVKAKLNQDRPSIDVSLRTEANIADVECNMDTNQQSTLRELEQTTGQIMVHNAKKALERAQAEGTDVFGFGEAVHRAYPSYWNRHKKEWPQLFKELQVNVQVDFNIRRTGTIGNSFLSDVKG</sequence>
<feature type="domain" description="Spore germination protein N-terminal" evidence="9">
    <location>
        <begin position="25"/>
        <end position="199"/>
    </location>
</feature>
<dbReference type="Gene3D" id="3.30.300.210">
    <property type="entry name" value="Nutrient germinant receptor protein C, domain 3"/>
    <property type="match status" value="1"/>
</dbReference>
<gene>
    <name evidence="10" type="ORF">M5X12_02260</name>
</gene>
<keyword evidence="6" id="KW-0564">Palmitate</keyword>
<dbReference type="EMBL" id="JAMDNP010000005">
    <property type="protein sequence ID" value="MCY9759388.1"/>
    <property type="molecule type" value="Genomic_DNA"/>
</dbReference>
<dbReference type="InterPro" id="IPR008844">
    <property type="entry name" value="Spore_GerAC-like"/>
</dbReference>
<evidence type="ECO:0000256" key="4">
    <source>
        <dbReference type="ARBA" id="ARBA00022729"/>
    </source>
</evidence>
<comment type="subcellular location">
    <subcellularLocation>
        <location evidence="1">Membrane</location>
        <topology evidence="1">Lipid-anchor</topology>
    </subcellularLocation>
</comment>
<evidence type="ECO:0000256" key="2">
    <source>
        <dbReference type="ARBA" id="ARBA00007886"/>
    </source>
</evidence>
<dbReference type="Proteomes" id="UP001527181">
    <property type="component" value="Unassembled WGS sequence"/>
</dbReference>
<dbReference type="Gene3D" id="6.20.190.10">
    <property type="entry name" value="Nutrient germinant receptor protein C, domain 1"/>
    <property type="match status" value="1"/>
</dbReference>
<accession>A0ABT4GS31</accession>
<evidence type="ECO:0000256" key="6">
    <source>
        <dbReference type="ARBA" id="ARBA00023139"/>
    </source>
</evidence>
<name>A0ABT4GS31_PAEAL</name>
<dbReference type="InterPro" id="IPR046953">
    <property type="entry name" value="Spore_GerAC-like_C"/>
</dbReference>
<keyword evidence="4" id="KW-0732">Signal</keyword>
<evidence type="ECO:0000256" key="7">
    <source>
        <dbReference type="ARBA" id="ARBA00023288"/>
    </source>
</evidence>
<evidence type="ECO:0000256" key="3">
    <source>
        <dbReference type="ARBA" id="ARBA00022544"/>
    </source>
</evidence>
<dbReference type="NCBIfam" id="TIGR02887">
    <property type="entry name" value="spore_ger_x_C"/>
    <property type="match status" value="1"/>
</dbReference>
<keyword evidence="11" id="KW-1185">Reference proteome</keyword>
<keyword evidence="3" id="KW-0309">Germination</keyword>
<dbReference type="RefSeq" id="WP_268599038.1">
    <property type="nucleotide sequence ID" value="NZ_JAMDNP010000005.1"/>
</dbReference>
<dbReference type="Pfam" id="PF25198">
    <property type="entry name" value="Spore_GerAC_N"/>
    <property type="match status" value="1"/>
</dbReference>
<proteinExistence type="inferred from homology"/>
<evidence type="ECO:0000313" key="10">
    <source>
        <dbReference type="EMBL" id="MCY9759388.1"/>
    </source>
</evidence>
<reference evidence="10 11" key="1">
    <citation type="submission" date="2022-05" db="EMBL/GenBank/DDBJ databases">
        <title>Genome Sequencing of Bee-Associated Microbes.</title>
        <authorList>
            <person name="Dunlap C."/>
        </authorList>
    </citation>
    <scope>NUCLEOTIDE SEQUENCE [LARGE SCALE GENOMIC DNA]</scope>
    <source>
        <strain evidence="10 11">NRRL B-04010</strain>
    </source>
</reference>
<dbReference type="PANTHER" id="PTHR35789:SF1">
    <property type="entry name" value="SPORE GERMINATION PROTEIN B3"/>
    <property type="match status" value="1"/>
</dbReference>
<comment type="caution">
    <text evidence="10">The sequence shown here is derived from an EMBL/GenBank/DDBJ whole genome shotgun (WGS) entry which is preliminary data.</text>
</comment>
<evidence type="ECO:0000259" key="8">
    <source>
        <dbReference type="Pfam" id="PF05504"/>
    </source>
</evidence>
<protein>
    <submittedName>
        <fullName evidence="10">Ger(X)C family spore germination protein</fullName>
    </submittedName>
</protein>
<dbReference type="PROSITE" id="PS51257">
    <property type="entry name" value="PROKAR_LIPOPROTEIN"/>
    <property type="match status" value="1"/>
</dbReference>
<evidence type="ECO:0000259" key="9">
    <source>
        <dbReference type="Pfam" id="PF25198"/>
    </source>
</evidence>
<evidence type="ECO:0000256" key="5">
    <source>
        <dbReference type="ARBA" id="ARBA00023136"/>
    </source>
</evidence>
<dbReference type="InterPro" id="IPR057336">
    <property type="entry name" value="GerAC_N"/>
</dbReference>
<dbReference type="PANTHER" id="PTHR35789">
    <property type="entry name" value="SPORE GERMINATION PROTEIN B3"/>
    <property type="match status" value="1"/>
</dbReference>
<dbReference type="InterPro" id="IPR038501">
    <property type="entry name" value="Spore_GerAC_C_sf"/>
</dbReference>
<comment type="similarity">
    <text evidence="2">Belongs to the GerABKC lipoprotein family.</text>
</comment>
<dbReference type="Pfam" id="PF05504">
    <property type="entry name" value="Spore_GerAC"/>
    <property type="match status" value="1"/>
</dbReference>
<keyword evidence="5" id="KW-0472">Membrane</keyword>
<organism evidence="10 11">
    <name type="scientific">Paenibacillus alvei</name>
    <name type="common">Bacillus alvei</name>
    <dbReference type="NCBI Taxonomy" id="44250"/>
    <lineage>
        <taxon>Bacteria</taxon>
        <taxon>Bacillati</taxon>
        <taxon>Bacillota</taxon>
        <taxon>Bacilli</taxon>
        <taxon>Bacillales</taxon>
        <taxon>Paenibacillaceae</taxon>
        <taxon>Paenibacillus</taxon>
    </lineage>
</organism>
<evidence type="ECO:0000313" key="11">
    <source>
        <dbReference type="Proteomes" id="UP001527181"/>
    </source>
</evidence>
<feature type="domain" description="Spore germination GerAC-like C-terminal" evidence="8">
    <location>
        <begin position="226"/>
        <end position="389"/>
    </location>
</feature>
<evidence type="ECO:0000256" key="1">
    <source>
        <dbReference type="ARBA" id="ARBA00004635"/>
    </source>
</evidence>
<keyword evidence="7" id="KW-0449">Lipoprotein</keyword>